<dbReference type="RefSeq" id="WP_131837250.1">
    <property type="nucleotide sequence ID" value="NZ_SMFY01000005.1"/>
</dbReference>
<reference evidence="1 2" key="1">
    <citation type="submission" date="2019-03" db="EMBL/GenBank/DDBJ databases">
        <title>Genomic Encyclopedia of Type Strains, Phase IV (KMG-IV): sequencing the most valuable type-strain genomes for metagenomic binning, comparative biology and taxonomic classification.</title>
        <authorList>
            <person name="Goeker M."/>
        </authorList>
    </citation>
    <scope>NUCLEOTIDE SEQUENCE [LARGE SCALE GENOMIC DNA]</scope>
    <source>
        <strain evidence="1 2">DSM 101</strain>
    </source>
</reference>
<dbReference type="OrthoDB" id="7853960at2"/>
<keyword evidence="2" id="KW-1185">Reference proteome</keyword>
<protein>
    <recommendedName>
        <fullName evidence="3">DUF3137 domain-containing protein</fullName>
    </recommendedName>
</protein>
<evidence type="ECO:0000313" key="2">
    <source>
        <dbReference type="Proteomes" id="UP000295030"/>
    </source>
</evidence>
<sequence>MSMEGAGGWSILGIVARFRGPPRGMLFGNLGRPRLLEFTLPTAQARAATERTKPVIARLNEQRQAHFDATETQLRLKMGGAAAAGLVLGWLFMGSLPIGLALMVGGAFFAFLMLSAKADYTARADAKHAIVEAMAEGILGLTSVPPDQRAAALPQGLVESWRLLPPVRTITVDDWLAGETDDCRIAVFRAGFQFGGSSNVVLKPGDGLVFVIVEIAEADATESVSDDDLTLVLGTDAPLMLRSAPRITHGLTKSQTGDAAFDALYEVFGDAARLTPKVRASFRALEAVTRCDRTGTREVPAGAGLRAAVVLRPGYLVVLTPVAVFDGALEPPPFWQPLAADTLIPAFASDLTILNEHLTAAMTLRGELS</sequence>
<proteinExistence type="predicted"/>
<evidence type="ECO:0008006" key="3">
    <source>
        <dbReference type="Google" id="ProtNLM"/>
    </source>
</evidence>
<organism evidence="1 2">
    <name type="scientific">Ancylobacter aquaticus</name>
    <dbReference type="NCBI Taxonomy" id="100"/>
    <lineage>
        <taxon>Bacteria</taxon>
        <taxon>Pseudomonadati</taxon>
        <taxon>Pseudomonadota</taxon>
        <taxon>Alphaproteobacteria</taxon>
        <taxon>Hyphomicrobiales</taxon>
        <taxon>Xanthobacteraceae</taxon>
        <taxon>Ancylobacter</taxon>
    </lineage>
</organism>
<accession>A0A4R1HH49</accession>
<evidence type="ECO:0000313" key="1">
    <source>
        <dbReference type="EMBL" id="TCK19755.1"/>
    </source>
</evidence>
<dbReference type="EMBL" id="SMFY01000005">
    <property type="protein sequence ID" value="TCK19755.1"/>
    <property type="molecule type" value="Genomic_DNA"/>
</dbReference>
<dbReference type="AlphaFoldDB" id="A0A4R1HH49"/>
<dbReference type="Proteomes" id="UP000295030">
    <property type="component" value="Unassembled WGS sequence"/>
</dbReference>
<gene>
    <name evidence="1" type="ORF">EV667_4213</name>
</gene>
<name>A0A4R1HH49_ANCAQ</name>
<comment type="caution">
    <text evidence="1">The sequence shown here is derived from an EMBL/GenBank/DDBJ whole genome shotgun (WGS) entry which is preliminary data.</text>
</comment>